<reference evidence="7 8" key="1">
    <citation type="submission" date="2020-04" db="EMBL/GenBank/DDBJ databases">
        <title>Genome sequencing of Rosenbergiella species.</title>
        <authorList>
            <person name="Alvarez-Perez S."/>
            <person name="Lievens B."/>
        </authorList>
    </citation>
    <scope>NUCLEOTIDE SEQUENCE [LARGE SCALE GENOMIC DNA]</scope>
    <source>
        <strain evidence="7 8">CdVSA20.1</strain>
    </source>
</reference>
<proteinExistence type="inferred from homology"/>
<dbReference type="PROSITE" id="PS00671">
    <property type="entry name" value="D_2_HYDROXYACID_DH_3"/>
    <property type="match status" value="1"/>
</dbReference>
<evidence type="ECO:0000256" key="1">
    <source>
        <dbReference type="ARBA" id="ARBA00005854"/>
    </source>
</evidence>
<dbReference type="Gene3D" id="3.40.50.720">
    <property type="entry name" value="NAD(P)-binding Rossmann-like Domain"/>
    <property type="match status" value="2"/>
</dbReference>
<keyword evidence="3" id="KW-0520">NAD</keyword>
<organism evidence="7 8">
    <name type="scientific">Rosenbergiella australiborealis</name>
    <dbReference type="NCBI Taxonomy" id="1544696"/>
    <lineage>
        <taxon>Bacteria</taxon>
        <taxon>Pseudomonadati</taxon>
        <taxon>Pseudomonadota</taxon>
        <taxon>Gammaproteobacteria</taxon>
        <taxon>Enterobacterales</taxon>
        <taxon>Erwiniaceae</taxon>
        <taxon>Rosenbergiella</taxon>
    </lineage>
</organism>
<gene>
    <name evidence="7" type="ORF">HGT73_05775</name>
</gene>
<accession>A0ABS5T425</accession>
<dbReference type="RefSeq" id="WP_214212707.1">
    <property type="nucleotide sequence ID" value="NZ_JABBFO010000003.1"/>
</dbReference>
<evidence type="ECO:0000256" key="2">
    <source>
        <dbReference type="ARBA" id="ARBA00023002"/>
    </source>
</evidence>
<evidence type="ECO:0000256" key="4">
    <source>
        <dbReference type="RuleBase" id="RU003719"/>
    </source>
</evidence>
<dbReference type="PROSITE" id="PS00670">
    <property type="entry name" value="D_2_HYDROXYACID_DH_2"/>
    <property type="match status" value="1"/>
</dbReference>
<dbReference type="InterPro" id="IPR050418">
    <property type="entry name" value="D-iso_2-hydroxyacid_DH_PdxB"/>
</dbReference>
<dbReference type="SUPFAM" id="SSF51735">
    <property type="entry name" value="NAD(P)-binding Rossmann-fold domains"/>
    <property type="match status" value="1"/>
</dbReference>
<dbReference type="PANTHER" id="PTHR43761">
    <property type="entry name" value="D-ISOMER SPECIFIC 2-HYDROXYACID DEHYDROGENASE FAMILY PROTEIN (AFU_ORTHOLOGUE AFUA_1G13630)"/>
    <property type="match status" value="1"/>
</dbReference>
<evidence type="ECO:0000256" key="3">
    <source>
        <dbReference type="ARBA" id="ARBA00023027"/>
    </source>
</evidence>
<dbReference type="InterPro" id="IPR006140">
    <property type="entry name" value="D-isomer_DH_NAD-bd"/>
</dbReference>
<name>A0ABS5T425_9GAMM</name>
<feature type="domain" description="D-isomer specific 2-hydroxyacid dehydrogenase catalytic" evidence="5">
    <location>
        <begin position="30"/>
        <end position="317"/>
    </location>
</feature>
<keyword evidence="2 4" id="KW-0560">Oxidoreductase</keyword>
<dbReference type="PANTHER" id="PTHR43761:SF1">
    <property type="entry name" value="D-ISOMER SPECIFIC 2-HYDROXYACID DEHYDROGENASE CATALYTIC DOMAIN-CONTAINING PROTEIN-RELATED"/>
    <property type="match status" value="1"/>
</dbReference>
<dbReference type="Pfam" id="PF00389">
    <property type="entry name" value="2-Hacid_dh"/>
    <property type="match status" value="1"/>
</dbReference>
<evidence type="ECO:0000313" key="8">
    <source>
        <dbReference type="Proteomes" id="UP000786875"/>
    </source>
</evidence>
<dbReference type="EMBL" id="JABBFO010000003">
    <property type="protein sequence ID" value="MBT0726897.1"/>
    <property type="molecule type" value="Genomic_DNA"/>
</dbReference>
<sequence length="320" mass="34757">MTLSAVLIDEEQLFCNDATMARLASVFSRFDRYPQTADEQCAERLKDAEVVITNGTPLTRDTLQQAPHLKLILIGGTGSEYVDCQAASELGIAVYNCQGYGIDSLAQHTFALILGLTNGLVNFQTTLHTDRWQRAGTFCLLSETITELSGKRLLIVGYGATGQRVAQLATAFGMEVVLAELPGRTLRAGRVALDDALPTADIVSVHCPLTAETTELFSASRLALMKPSAYLINTARGAIVDENALATALQQGKLAGAGLDVFSQEPLPQAHPLLCPTLAHKLILTPHVAWASEEARQKMVDQLIENVDHFIHQRPLRRIN</sequence>
<dbReference type="CDD" id="cd12162">
    <property type="entry name" value="2-Hacid_dh_4"/>
    <property type="match status" value="1"/>
</dbReference>
<dbReference type="Proteomes" id="UP000786875">
    <property type="component" value="Unassembled WGS sequence"/>
</dbReference>
<dbReference type="InterPro" id="IPR029753">
    <property type="entry name" value="D-isomer_DH_CS"/>
</dbReference>
<evidence type="ECO:0000259" key="6">
    <source>
        <dbReference type="Pfam" id="PF02826"/>
    </source>
</evidence>
<dbReference type="Pfam" id="PF02826">
    <property type="entry name" value="2-Hacid_dh_C"/>
    <property type="match status" value="1"/>
</dbReference>
<dbReference type="InterPro" id="IPR006139">
    <property type="entry name" value="D-isomer_2_OHA_DH_cat_dom"/>
</dbReference>
<dbReference type="SUPFAM" id="SSF52283">
    <property type="entry name" value="Formate/glycerate dehydrogenase catalytic domain-like"/>
    <property type="match status" value="1"/>
</dbReference>
<protein>
    <submittedName>
        <fullName evidence="7">D-2-hydroxyacid dehydrogenase</fullName>
    </submittedName>
</protein>
<feature type="domain" description="D-isomer specific 2-hydroxyacid dehydrogenase NAD-binding" evidence="6">
    <location>
        <begin position="111"/>
        <end position="289"/>
    </location>
</feature>
<comment type="similarity">
    <text evidence="1 4">Belongs to the D-isomer specific 2-hydroxyacid dehydrogenase family.</text>
</comment>
<keyword evidence="8" id="KW-1185">Reference proteome</keyword>
<evidence type="ECO:0000259" key="5">
    <source>
        <dbReference type="Pfam" id="PF00389"/>
    </source>
</evidence>
<comment type="caution">
    <text evidence="7">The sequence shown here is derived from an EMBL/GenBank/DDBJ whole genome shotgun (WGS) entry which is preliminary data.</text>
</comment>
<dbReference type="InterPro" id="IPR036291">
    <property type="entry name" value="NAD(P)-bd_dom_sf"/>
</dbReference>
<evidence type="ECO:0000313" key="7">
    <source>
        <dbReference type="EMBL" id="MBT0726897.1"/>
    </source>
</evidence>